<dbReference type="Proteomes" id="UP001358417">
    <property type="component" value="Unassembled WGS sequence"/>
</dbReference>
<protein>
    <submittedName>
        <fullName evidence="2">Uncharacterized protein</fullName>
    </submittedName>
</protein>
<evidence type="ECO:0000313" key="3">
    <source>
        <dbReference type="Proteomes" id="UP001358417"/>
    </source>
</evidence>
<evidence type="ECO:0000256" key="1">
    <source>
        <dbReference type="SAM" id="MobiDB-lite"/>
    </source>
</evidence>
<feature type="region of interest" description="Disordered" evidence="1">
    <location>
        <begin position="115"/>
        <end position="146"/>
    </location>
</feature>
<gene>
    <name evidence="2" type="ORF">LTR84_000276</name>
</gene>
<accession>A0AAV9NU50</accession>
<proteinExistence type="predicted"/>
<dbReference type="GeneID" id="89968498"/>
<dbReference type="AlphaFoldDB" id="A0AAV9NU50"/>
<sequence>MIPWTTFGSTEYDPDWRIELNEYNLFHYVERGPTQLTRGLDSNMLEQAHERQFAISQLGLVSAGFEIEHTARIEHAIHTLLDYYTGHQDNETRLQPTSPHWEHLADFSSSRVSTSFEPLPPFDSEQSTTTLTATRAPPPTLTVETSPRSPLALIDLMNPEPVVDVKPLKRKYAGDHSPPVVDVDSADEVFDIENEKLLPRSLDYIRASRSSIPRLPRTHREPRMRRPSPVRITLPQHRKRPAYEAQNAETEAHLLLSFSHQYTRVVS</sequence>
<name>A0AAV9NU50_9EURO</name>
<dbReference type="EMBL" id="JAVRRD010000001">
    <property type="protein sequence ID" value="KAK5064443.1"/>
    <property type="molecule type" value="Genomic_DNA"/>
</dbReference>
<evidence type="ECO:0000313" key="2">
    <source>
        <dbReference type="EMBL" id="KAK5064443.1"/>
    </source>
</evidence>
<dbReference type="RefSeq" id="XP_064711767.1">
    <property type="nucleotide sequence ID" value="XM_064843907.1"/>
</dbReference>
<organism evidence="2 3">
    <name type="scientific">Exophiala bonariae</name>
    <dbReference type="NCBI Taxonomy" id="1690606"/>
    <lineage>
        <taxon>Eukaryota</taxon>
        <taxon>Fungi</taxon>
        <taxon>Dikarya</taxon>
        <taxon>Ascomycota</taxon>
        <taxon>Pezizomycotina</taxon>
        <taxon>Eurotiomycetes</taxon>
        <taxon>Chaetothyriomycetidae</taxon>
        <taxon>Chaetothyriales</taxon>
        <taxon>Herpotrichiellaceae</taxon>
        <taxon>Exophiala</taxon>
    </lineage>
</organism>
<comment type="caution">
    <text evidence="2">The sequence shown here is derived from an EMBL/GenBank/DDBJ whole genome shotgun (WGS) entry which is preliminary data.</text>
</comment>
<keyword evidence="3" id="KW-1185">Reference proteome</keyword>
<reference evidence="2 3" key="1">
    <citation type="submission" date="2023-08" db="EMBL/GenBank/DDBJ databases">
        <title>Black Yeasts Isolated from many extreme environments.</title>
        <authorList>
            <person name="Coleine C."/>
            <person name="Stajich J.E."/>
            <person name="Selbmann L."/>
        </authorList>
    </citation>
    <scope>NUCLEOTIDE SEQUENCE [LARGE SCALE GENOMIC DNA]</scope>
    <source>
        <strain evidence="2 3">CCFEE 5792</strain>
    </source>
</reference>